<dbReference type="Gene3D" id="2.40.170.20">
    <property type="entry name" value="TonB-dependent receptor, beta-barrel domain"/>
    <property type="match status" value="1"/>
</dbReference>
<evidence type="ECO:0000313" key="16">
    <source>
        <dbReference type="EMBL" id="BBD99856.1"/>
    </source>
</evidence>
<dbReference type="PANTHER" id="PTHR32552:SF81">
    <property type="entry name" value="TONB-DEPENDENT OUTER MEMBRANE RECEPTOR"/>
    <property type="match status" value="1"/>
</dbReference>
<keyword evidence="7" id="KW-0406">Ion transport</keyword>
<dbReference type="RefSeq" id="WP_066696060.1">
    <property type="nucleotide sequence ID" value="NZ_AP018664.1"/>
</dbReference>
<evidence type="ECO:0000256" key="9">
    <source>
        <dbReference type="ARBA" id="ARBA00023136"/>
    </source>
</evidence>
<evidence type="ECO:0000256" key="11">
    <source>
        <dbReference type="PROSITE-ProRule" id="PRU01360"/>
    </source>
</evidence>
<protein>
    <recommendedName>
        <fullName evidence="18">TonB-dependent receptor</fullName>
    </recommendedName>
</protein>
<evidence type="ECO:0000259" key="14">
    <source>
        <dbReference type="Pfam" id="PF00593"/>
    </source>
</evidence>
<keyword evidence="4" id="KW-0410">Iron transport</keyword>
<evidence type="ECO:0000256" key="5">
    <source>
        <dbReference type="ARBA" id="ARBA00022692"/>
    </source>
</evidence>
<evidence type="ECO:0000256" key="13">
    <source>
        <dbReference type="SAM" id="SignalP"/>
    </source>
</evidence>
<dbReference type="InterPro" id="IPR000531">
    <property type="entry name" value="Beta-barrel_TonB"/>
</dbReference>
<keyword evidence="3 11" id="KW-1134">Transmembrane beta strand</keyword>
<dbReference type="GO" id="GO:0006826">
    <property type="term" value="P:iron ion transport"/>
    <property type="evidence" value="ECO:0007669"/>
    <property type="project" value="UniProtKB-KW"/>
</dbReference>
<keyword evidence="5 11" id="KW-0812">Transmembrane</keyword>
<dbReference type="EMBL" id="AP018664">
    <property type="protein sequence ID" value="BBD99856.1"/>
    <property type="molecule type" value="Genomic_DNA"/>
</dbReference>
<comment type="subcellular location">
    <subcellularLocation>
        <location evidence="1 11">Cell outer membrane</location>
        <topology evidence="1 11">Multi-pass membrane protein</topology>
    </subcellularLocation>
</comment>
<dbReference type="InterPro" id="IPR012910">
    <property type="entry name" value="Plug_dom"/>
</dbReference>
<evidence type="ECO:0000259" key="15">
    <source>
        <dbReference type="Pfam" id="PF07715"/>
    </source>
</evidence>
<dbReference type="KEGG" id="sami:SAMIE_1033570"/>
<keyword evidence="13" id="KW-0732">Signal</keyword>
<evidence type="ECO:0008006" key="18">
    <source>
        <dbReference type="Google" id="ProtNLM"/>
    </source>
</evidence>
<dbReference type="SUPFAM" id="SSF56935">
    <property type="entry name" value="Porins"/>
    <property type="match status" value="1"/>
</dbReference>
<evidence type="ECO:0000256" key="7">
    <source>
        <dbReference type="ARBA" id="ARBA00023065"/>
    </source>
</evidence>
<accession>A0A494W951</accession>
<dbReference type="GO" id="GO:0009279">
    <property type="term" value="C:cell outer membrane"/>
    <property type="evidence" value="ECO:0007669"/>
    <property type="project" value="UniProtKB-SubCell"/>
</dbReference>
<feature type="domain" description="TonB-dependent receptor-like beta-barrel" evidence="14">
    <location>
        <begin position="247"/>
        <end position="720"/>
    </location>
</feature>
<gene>
    <name evidence="16" type="ORF">SAMIE_1033570</name>
</gene>
<evidence type="ECO:0000256" key="10">
    <source>
        <dbReference type="ARBA" id="ARBA00023237"/>
    </source>
</evidence>
<evidence type="ECO:0000256" key="6">
    <source>
        <dbReference type="ARBA" id="ARBA00023004"/>
    </source>
</evidence>
<keyword evidence="9 11" id="KW-0472">Membrane</keyword>
<dbReference type="InterPro" id="IPR039426">
    <property type="entry name" value="TonB-dep_rcpt-like"/>
</dbReference>
<evidence type="ECO:0000256" key="3">
    <source>
        <dbReference type="ARBA" id="ARBA00022452"/>
    </source>
</evidence>
<dbReference type="Pfam" id="PF00593">
    <property type="entry name" value="TonB_dep_Rec_b-barrel"/>
    <property type="match status" value="1"/>
</dbReference>
<evidence type="ECO:0000256" key="1">
    <source>
        <dbReference type="ARBA" id="ARBA00004571"/>
    </source>
</evidence>
<dbReference type="InterPro" id="IPR036942">
    <property type="entry name" value="Beta-barrel_TonB_sf"/>
</dbReference>
<evidence type="ECO:0000256" key="8">
    <source>
        <dbReference type="ARBA" id="ARBA00023077"/>
    </source>
</evidence>
<sequence>MKKARLATGCAAVALLSVAGPALAQSADTPDAQQGAGAADIIVTAQRRSQRLQDVPVSISAVTAASIENSRVEDINQLSARVPGMSGQAGSTVQPRIVIRGISTGNFGIGGDSAIGVYLDDVFIGRSAGSLSNLFDIAQIEVVRGPQGTLFGRNTTAGAISIKRNQPGPDLGGNVRVALGNYNLREGEAALNVPLTDALFFRASGFYRERDGWIRNVVGGPDFGLVKTGNVHAALRYAGEVVDLTAAFDWERDRNSSNPYRNIRALPSPKFYTVASDITADKANSNRDIYMGSLKAEVGVGDWGKWTTIAAYREYSIDYSENTDGTEFRVANYRTQESQRAYSLETRLSFSTGDLEGVVGANYFKEKPRAPGSINYDEDAVCGAIAYAAAGVRIPSCQVVIPIITGGAVPGFPGTPGISETSLATGNYRSISGFFDLTYKFAPKWSIAAGLRFNRDTKHLTVNTPPVGNLLGIVLGLGRPPIVPGVQPPGLLFFATNGPIVQQDAWNSLQPRFVLSYEPVSTLHLYASVSKGFTAGGFNSLAPQGGSYNPESIWSYEVGAKGKLFDNRVSYELAAYYYNYSNLQVQVQDPVALIRNAAKADGRGVELSVSTRVADQFYVDGTLAYTDAKYGTYTPSPGVNYDGNMLQQSPKFTASISPVWKMEFADRSELQLTGTLSYRTRQYFDDANSIVQNGYALLDARVTYTLPGGNISLSAFGTNLTKSKYFTGISNIASIAAVNIYPGQPAFYGLEGKVRF</sequence>
<evidence type="ECO:0000256" key="4">
    <source>
        <dbReference type="ARBA" id="ARBA00022496"/>
    </source>
</evidence>
<reference evidence="16 17" key="1">
    <citation type="submission" date="2018-05" db="EMBL/GenBank/DDBJ databases">
        <title>Complete Genome Sequence of the Nonylphenol-Degrading Bacterium Sphingobium amiense DSM 16289T.</title>
        <authorList>
            <person name="Ootsuka M."/>
            <person name="Nishizawa T."/>
            <person name="Ohta H."/>
        </authorList>
    </citation>
    <scope>NUCLEOTIDE SEQUENCE [LARGE SCALE GENOMIC DNA]</scope>
    <source>
        <strain evidence="16 17">DSM 16289</strain>
    </source>
</reference>
<feature type="domain" description="TonB-dependent receptor plug" evidence="15">
    <location>
        <begin position="52"/>
        <end position="159"/>
    </location>
</feature>
<evidence type="ECO:0000256" key="2">
    <source>
        <dbReference type="ARBA" id="ARBA00022448"/>
    </source>
</evidence>
<name>A0A494W951_9SPHN</name>
<feature type="chain" id="PRO_5019816975" description="TonB-dependent receptor" evidence="13">
    <location>
        <begin position="25"/>
        <end position="756"/>
    </location>
</feature>
<feature type="signal peptide" evidence="13">
    <location>
        <begin position="1"/>
        <end position="24"/>
    </location>
</feature>
<dbReference type="Proteomes" id="UP000279959">
    <property type="component" value="Chromosome"/>
</dbReference>
<dbReference type="PANTHER" id="PTHR32552">
    <property type="entry name" value="FERRICHROME IRON RECEPTOR-RELATED"/>
    <property type="match status" value="1"/>
</dbReference>
<proteinExistence type="inferred from homology"/>
<keyword evidence="17" id="KW-1185">Reference proteome</keyword>
<comment type="similarity">
    <text evidence="11 12">Belongs to the TonB-dependent receptor family.</text>
</comment>
<dbReference type="AlphaFoldDB" id="A0A494W951"/>
<evidence type="ECO:0000256" key="12">
    <source>
        <dbReference type="RuleBase" id="RU003357"/>
    </source>
</evidence>
<keyword evidence="10 11" id="KW-0998">Cell outer membrane</keyword>
<keyword evidence="8 12" id="KW-0798">TonB box</keyword>
<dbReference type="Pfam" id="PF07715">
    <property type="entry name" value="Plug"/>
    <property type="match status" value="1"/>
</dbReference>
<keyword evidence="6" id="KW-0408">Iron</keyword>
<organism evidence="16 17">
    <name type="scientific">Sphingobium amiense</name>
    <dbReference type="NCBI Taxonomy" id="135719"/>
    <lineage>
        <taxon>Bacteria</taxon>
        <taxon>Pseudomonadati</taxon>
        <taxon>Pseudomonadota</taxon>
        <taxon>Alphaproteobacteria</taxon>
        <taxon>Sphingomonadales</taxon>
        <taxon>Sphingomonadaceae</taxon>
        <taxon>Sphingobium</taxon>
    </lineage>
</organism>
<evidence type="ECO:0000313" key="17">
    <source>
        <dbReference type="Proteomes" id="UP000279959"/>
    </source>
</evidence>
<keyword evidence="2 11" id="KW-0813">Transport</keyword>
<dbReference type="PROSITE" id="PS52016">
    <property type="entry name" value="TONB_DEPENDENT_REC_3"/>
    <property type="match status" value="1"/>
</dbReference>